<name>A0A1J1J430_9DIPT</name>
<accession>A0A1J1J430</accession>
<evidence type="ECO:0000313" key="2">
    <source>
        <dbReference type="Proteomes" id="UP000183832"/>
    </source>
</evidence>
<dbReference type="EMBL" id="CVRI01000067">
    <property type="protein sequence ID" value="CRL06722.1"/>
    <property type="molecule type" value="Genomic_DNA"/>
</dbReference>
<proteinExistence type="predicted"/>
<dbReference type="AlphaFoldDB" id="A0A1J1J430"/>
<protein>
    <submittedName>
        <fullName evidence="1">CLUMA_CG019657, isoform A</fullName>
    </submittedName>
</protein>
<dbReference type="Proteomes" id="UP000183832">
    <property type="component" value="Unassembled WGS sequence"/>
</dbReference>
<keyword evidence="2" id="KW-1185">Reference proteome</keyword>
<gene>
    <name evidence="1" type="ORF">CLUMA_CG019657</name>
</gene>
<evidence type="ECO:0000313" key="1">
    <source>
        <dbReference type="EMBL" id="CRL06722.1"/>
    </source>
</evidence>
<organism evidence="1 2">
    <name type="scientific">Clunio marinus</name>
    <dbReference type="NCBI Taxonomy" id="568069"/>
    <lineage>
        <taxon>Eukaryota</taxon>
        <taxon>Metazoa</taxon>
        <taxon>Ecdysozoa</taxon>
        <taxon>Arthropoda</taxon>
        <taxon>Hexapoda</taxon>
        <taxon>Insecta</taxon>
        <taxon>Pterygota</taxon>
        <taxon>Neoptera</taxon>
        <taxon>Endopterygota</taxon>
        <taxon>Diptera</taxon>
        <taxon>Nematocera</taxon>
        <taxon>Chironomoidea</taxon>
        <taxon>Chironomidae</taxon>
        <taxon>Clunio</taxon>
    </lineage>
</organism>
<sequence length="174" mass="20029">MEASLGVFKFKPHLTDSHILAQNSFFIYVTFSNINKLELEQKEVKYKYKMYENIEKSIKAEIYVHNRFDCYVFGIKGIPFCSVYPHGITDFDLKYLPNNNDKVEKGEEEGKGRNESENAGIGAKFVVLIHFFLFPTTYHLQIHLTHRNTRIVSTLNALSGVLVHVVLNLATARL</sequence>
<reference evidence="1 2" key="1">
    <citation type="submission" date="2015-04" db="EMBL/GenBank/DDBJ databases">
        <authorList>
            <person name="Syromyatnikov M.Y."/>
            <person name="Popov V.N."/>
        </authorList>
    </citation>
    <scope>NUCLEOTIDE SEQUENCE [LARGE SCALE GENOMIC DNA]</scope>
</reference>